<protein>
    <submittedName>
        <fullName evidence="1">Uncharacterized protein</fullName>
    </submittedName>
</protein>
<dbReference type="RefSeq" id="WP_191493902.1">
    <property type="nucleotide sequence ID" value="NZ_JACLYY010000006.1"/>
</dbReference>
<reference evidence="1 2" key="1">
    <citation type="journal article" date="2021" name="Sci. Rep.">
        <title>The distribution of antibiotic resistance genes in chicken gut microbiota commensals.</title>
        <authorList>
            <person name="Juricova H."/>
            <person name="Matiasovicova J."/>
            <person name="Kubasova T."/>
            <person name="Cejkova D."/>
            <person name="Rychlik I."/>
        </authorList>
    </citation>
    <scope>NUCLEOTIDE SEQUENCE [LARGE SCALE GENOMIC DNA]</scope>
    <source>
        <strain evidence="1 2">An773</strain>
    </source>
</reference>
<evidence type="ECO:0000313" key="2">
    <source>
        <dbReference type="Proteomes" id="UP000716906"/>
    </source>
</evidence>
<proteinExistence type="predicted"/>
<dbReference type="Proteomes" id="UP000716906">
    <property type="component" value="Unassembled WGS sequence"/>
</dbReference>
<dbReference type="EMBL" id="JACLYY010000006">
    <property type="protein sequence ID" value="MBM6737917.1"/>
    <property type="molecule type" value="Genomic_DNA"/>
</dbReference>
<keyword evidence="2" id="KW-1185">Reference proteome</keyword>
<evidence type="ECO:0000313" key="1">
    <source>
        <dbReference type="EMBL" id="MBM6737917.1"/>
    </source>
</evidence>
<comment type="caution">
    <text evidence="1">The sequence shown here is derived from an EMBL/GenBank/DDBJ whole genome shotgun (WGS) entry which is preliminary data.</text>
</comment>
<name>A0ABS2E8F0_9FIRM</name>
<organism evidence="1 2">
    <name type="scientific">Faecalicatena fissicatena</name>
    <dbReference type="NCBI Taxonomy" id="290055"/>
    <lineage>
        <taxon>Bacteria</taxon>
        <taxon>Bacillati</taxon>
        <taxon>Bacillota</taxon>
        <taxon>Clostridia</taxon>
        <taxon>Lachnospirales</taxon>
        <taxon>Lachnospiraceae</taxon>
        <taxon>Faecalicatena</taxon>
    </lineage>
</organism>
<sequence>MSRKEKKAVSQKREDLDNQSIIDSCDYISGAASAGDCTGLIPSEPVSEAERESYQDLYAYQYLPPKFPPKKK</sequence>
<gene>
    <name evidence="1" type="ORF">H7U36_07355</name>
</gene>
<accession>A0ABS2E8F0</accession>